<evidence type="ECO:0000256" key="4">
    <source>
        <dbReference type="ARBA" id="ARBA00022723"/>
    </source>
</evidence>
<dbReference type="EMBL" id="DQWE01000359">
    <property type="protein sequence ID" value="HDI83645.1"/>
    <property type="molecule type" value="Genomic_DNA"/>
</dbReference>
<dbReference type="InterPro" id="IPR027417">
    <property type="entry name" value="P-loop_NTPase"/>
</dbReference>
<comment type="pathway">
    <text evidence="1 11">Pyrimidine metabolism; CTP biosynthesis via de novo pathway; CTP from UDP: step 2/2.</text>
</comment>
<gene>
    <name evidence="11 14" type="primary">pyrG</name>
    <name evidence="14" type="ORF">ENF18_07640</name>
</gene>
<keyword evidence="8 11" id="KW-0315">Glutamine amidotransferase</keyword>
<organism evidence="14">
    <name type="scientific">candidate division WOR-3 bacterium</name>
    <dbReference type="NCBI Taxonomy" id="2052148"/>
    <lineage>
        <taxon>Bacteria</taxon>
        <taxon>Bacteria division WOR-3</taxon>
    </lineage>
</organism>
<comment type="function">
    <text evidence="11">Catalyzes the ATP-dependent amination of UTP to CTP with either L-glutamine or ammonia as the source of nitrogen. Regulates intracellular CTP levels through interactions with the four ribonucleotide triphosphates.</text>
</comment>
<dbReference type="GO" id="GO:0019856">
    <property type="term" value="P:pyrimidine nucleobase biosynthetic process"/>
    <property type="evidence" value="ECO:0007669"/>
    <property type="project" value="TreeGrafter"/>
</dbReference>
<dbReference type="GO" id="GO:0042802">
    <property type="term" value="F:identical protein binding"/>
    <property type="evidence" value="ECO:0007669"/>
    <property type="project" value="TreeGrafter"/>
</dbReference>
<comment type="activity regulation">
    <text evidence="11">Allosterically activated by GTP, when glutamine is the substrate; GTP has no effect on the reaction when ammonia is the substrate. The allosteric effector GTP functions by stabilizing the protein conformation that binds the tetrahedral intermediate(s) formed during glutamine hydrolysis. Inhibited by the product CTP, via allosteric rather than competitive inhibition.</text>
</comment>
<evidence type="ECO:0000256" key="2">
    <source>
        <dbReference type="ARBA" id="ARBA00007533"/>
    </source>
</evidence>
<dbReference type="InterPro" id="IPR004468">
    <property type="entry name" value="CTP_synthase"/>
</dbReference>
<dbReference type="Gene3D" id="3.40.50.300">
    <property type="entry name" value="P-loop containing nucleotide triphosphate hydrolases"/>
    <property type="match status" value="1"/>
</dbReference>
<accession>A0A7C0ZJ24</accession>
<feature type="domain" description="CTP synthase N-terminal" evidence="13">
    <location>
        <begin position="2"/>
        <end position="264"/>
    </location>
</feature>
<evidence type="ECO:0000256" key="7">
    <source>
        <dbReference type="ARBA" id="ARBA00022842"/>
    </source>
</evidence>
<dbReference type="InterPro" id="IPR029062">
    <property type="entry name" value="Class_I_gatase-like"/>
</dbReference>
<dbReference type="Pfam" id="PF00117">
    <property type="entry name" value="GATase"/>
    <property type="match status" value="1"/>
</dbReference>
<evidence type="ECO:0000256" key="5">
    <source>
        <dbReference type="ARBA" id="ARBA00022741"/>
    </source>
</evidence>
<feature type="active site" evidence="11">
    <location>
        <position position="543"/>
    </location>
</feature>
<feature type="binding site" evidence="11">
    <location>
        <position position="221"/>
    </location>
    <ligand>
        <name>UTP</name>
        <dbReference type="ChEBI" id="CHEBI:46398"/>
    </ligand>
</feature>
<feature type="binding site" evidence="11">
    <location>
        <position position="221"/>
    </location>
    <ligand>
        <name>CTP</name>
        <dbReference type="ChEBI" id="CHEBI:37563"/>
        <note>allosteric inhibitor</note>
    </ligand>
</feature>
<feature type="binding site" evidence="11">
    <location>
        <begin position="185"/>
        <end position="190"/>
    </location>
    <ligand>
        <name>UTP</name>
        <dbReference type="ChEBI" id="CHEBI:46398"/>
    </ligand>
</feature>
<protein>
    <recommendedName>
        <fullName evidence="11">CTP synthase</fullName>
        <ecNumber evidence="11">6.3.4.2</ecNumber>
    </recommendedName>
    <alternativeName>
        <fullName evidence="11">Cytidine 5'-triphosphate synthase</fullName>
    </alternativeName>
    <alternativeName>
        <fullName evidence="11">Cytidine triphosphate synthetase</fullName>
        <shortName evidence="11">CTP synthetase</shortName>
        <shortName evidence="11">CTPS</shortName>
    </alternativeName>
    <alternativeName>
        <fullName evidence="11">UTP--ammonia ligase</fullName>
    </alternativeName>
</protein>
<keyword evidence="3 11" id="KW-0436">Ligase</keyword>
<feature type="binding site" evidence="11">
    <location>
        <position position="357"/>
    </location>
    <ligand>
        <name>L-glutamine</name>
        <dbReference type="ChEBI" id="CHEBI:58359"/>
    </ligand>
</feature>
<feature type="binding site" evidence="11">
    <location>
        <position position="12"/>
    </location>
    <ligand>
        <name>UTP</name>
        <dbReference type="ChEBI" id="CHEBI:46398"/>
    </ligand>
</feature>
<dbReference type="InterPro" id="IPR033828">
    <property type="entry name" value="GATase1_CTP_Synthase"/>
</dbReference>
<evidence type="ECO:0000259" key="13">
    <source>
        <dbReference type="Pfam" id="PF06418"/>
    </source>
</evidence>
<feature type="binding site" evidence="11">
    <location>
        <position position="408"/>
    </location>
    <ligand>
        <name>L-glutamine</name>
        <dbReference type="ChEBI" id="CHEBI:58359"/>
    </ligand>
</feature>
<dbReference type="PANTHER" id="PTHR11550:SF0">
    <property type="entry name" value="CTP SYNTHASE-RELATED"/>
    <property type="match status" value="1"/>
</dbReference>
<comment type="caution">
    <text evidence="14">The sequence shown here is derived from an EMBL/GenBank/DDBJ whole genome shotgun (WGS) entry which is preliminary data.</text>
</comment>
<dbReference type="HAMAP" id="MF_01227">
    <property type="entry name" value="PyrG"/>
    <property type="match status" value="1"/>
</dbReference>
<feature type="binding site" evidence="11">
    <location>
        <position position="70"/>
    </location>
    <ligand>
        <name>ATP</name>
        <dbReference type="ChEBI" id="CHEBI:30616"/>
    </ligand>
</feature>
<dbReference type="SUPFAM" id="SSF52317">
    <property type="entry name" value="Class I glutamine amidotransferase-like"/>
    <property type="match status" value="1"/>
</dbReference>
<keyword evidence="7 11" id="KW-0460">Magnesium</keyword>
<comment type="catalytic activity">
    <reaction evidence="11">
        <text>UTP + NH4(+) + ATP = CTP + ADP + phosphate + 2 H(+)</text>
        <dbReference type="Rhea" id="RHEA:16597"/>
        <dbReference type="ChEBI" id="CHEBI:15378"/>
        <dbReference type="ChEBI" id="CHEBI:28938"/>
        <dbReference type="ChEBI" id="CHEBI:30616"/>
        <dbReference type="ChEBI" id="CHEBI:37563"/>
        <dbReference type="ChEBI" id="CHEBI:43474"/>
        <dbReference type="ChEBI" id="CHEBI:46398"/>
        <dbReference type="ChEBI" id="CHEBI:456216"/>
    </reaction>
</comment>
<evidence type="ECO:0000256" key="6">
    <source>
        <dbReference type="ARBA" id="ARBA00022840"/>
    </source>
</evidence>
<comment type="subunit">
    <text evidence="11">Homotetramer.</text>
</comment>
<dbReference type="InterPro" id="IPR017926">
    <property type="entry name" value="GATASE"/>
</dbReference>
<dbReference type="EC" id="6.3.4.2" evidence="11"/>
<name>A0A7C0ZJ24_UNCW3</name>
<feature type="binding site" evidence="11">
    <location>
        <begin position="185"/>
        <end position="190"/>
    </location>
    <ligand>
        <name>CTP</name>
        <dbReference type="ChEBI" id="CHEBI:37563"/>
        <note>allosteric inhibitor</note>
    </ligand>
</feature>
<feature type="region of interest" description="Amidoligase domain" evidence="11">
    <location>
        <begin position="1"/>
        <end position="264"/>
    </location>
</feature>
<dbReference type="NCBIfam" id="NF003792">
    <property type="entry name" value="PRK05380.1"/>
    <property type="match status" value="1"/>
</dbReference>
<evidence type="ECO:0000256" key="8">
    <source>
        <dbReference type="ARBA" id="ARBA00022962"/>
    </source>
</evidence>
<feature type="binding site" evidence="11">
    <location>
        <begin position="145"/>
        <end position="147"/>
    </location>
    <ligand>
        <name>CTP</name>
        <dbReference type="ChEBI" id="CHEBI:37563"/>
        <note>allosteric inhibitor</note>
    </ligand>
</feature>
<dbReference type="InterPro" id="IPR017456">
    <property type="entry name" value="CTP_synthase_N"/>
</dbReference>
<feature type="binding site" evidence="11">
    <location>
        <position position="493"/>
    </location>
    <ligand>
        <name>L-glutamine</name>
        <dbReference type="ChEBI" id="CHEBI:58359"/>
    </ligand>
</feature>
<feature type="binding site" evidence="11">
    <location>
        <begin position="385"/>
        <end position="388"/>
    </location>
    <ligand>
        <name>L-glutamine</name>
        <dbReference type="ChEBI" id="CHEBI:58359"/>
    </ligand>
</feature>
<dbReference type="Proteomes" id="UP000885847">
    <property type="component" value="Unassembled WGS sequence"/>
</dbReference>
<dbReference type="GO" id="GO:0046872">
    <property type="term" value="F:metal ion binding"/>
    <property type="evidence" value="ECO:0007669"/>
    <property type="project" value="UniProtKB-KW"/>
</dbReference>
<dbReference type="Gene3D" id="3.40.50.880">
    <property type="match status" value="1"/>
</dbReference>
<feature type="binding site" evidence="11">
    <location>
        <begin position="13"/>
        <end position="18"/>
    </location>
    <ligand>
        <name>ATP</name>
        <dbReference type="ChEBI" id="CHEBI:30616"/>
    </ligand>
</feature>
<dbReference type="UniPathway" id="UPA00159">
    <property type="reaction ID" value="UER00277"/>
</dbReference>
<evidence type="ECO:0000256" key="10">
    <source>
        <dbReference type="ARBA" id="ARBA00047781"/>
    </source>
</evidence>
<comment type="catalytic activity">
    <reaction evidence="10 11">
        <text>UTP + L-glutamine + ATP + H2O = CTP + L-glutamate + ADP + phosphate + 2 H(+)</text>
        <dbReference type="Rhea" id="RHEA:26426"/>
        <dbReference type="ChEBI" id="CHEBI:15377"/>
        <dbReference type="ChEBI" id="CHEBI:15378"/>
        <dbReference type="ChEBI" id="CHEBI:29985"/>
        <dbReference type="ChEBI" id="CHEBI:30616"/>
        <dbReference type="ChEBI" id="CHEBI:37563"/>
        <dbReference type="ChEBI" id="CHEBI:43474"/>
        <dbReference type="ChEBI" id="CHEBI:46398"/>
        <dbReference type="ChEBI" id="CHEBI:58359"/>
        <dbReference type="ChEBI" id="CHEBI:456216"/>
        <dbReference type="EC" id="6.3.4.2"/>
    </reaction>
</comment>
<dbReference type="FunFam" id="3.40.50.300:FF:000009">
    <property type="entry name" value="CTP synthase"/>
    <property type="match status" value="1"/>
</dbReference>
<sequence>MKYIVVVGGVLSGVGKGVATASIGRILKEYGFKTTAVKIDPYINVDAGTLRPTEHGEVWVTDDGGEIDQDLGSYERFLGQDLPKKNNITTGQVYLTVIERERRGEYLGKTVQFIPHIPEEIKRRVREAAEGYEVCIVEIGGTIGDYENIPFLFAMKSLEREIGKENLIYVLLTYLPIPTHINEMKTKPTQQAIKSLSEHGIFPDIILCRAKVPLDEIRKKKIETYANIDAEYVISAPDVESVYQVPLNFEKENLGKKILDKLHLIPRKTPDWSGWERLVKRIMNPEKVIDIGMVGKYIDIGEFTLTDSYISVNHAIEHAGAHLGVRLRINWIDAKKLEEGNPAELLKGLKGIIVPGGFGTSGIEGKINAIRYARENNIPYLGLCLGMQLAVIEFSRNVIGLRDANSSEFDINTPHPVIDLLPKQREILMTKRYGASMRLGAYVAALKQGEVMDLYTKTKRMEKDRVRLGALEPFRIGKTDLSGPVVIERHRHRYEVNPEYIEKIENAGLKFTGYHITEEEEPLMEFIEIPDHPYFVATQSHPEFKSRLEDPAPLFLGFGKAVVEIAERGD</sequence>
<evidence type="ECO:0000313" key="14">
    <source>
        <dbReference type="EMBL" id="HDI83645.1"/>
    </source>
</evidence>
<proteinExistence type="inferred from homology"/>
<feature type="binding site" evidence="11">
    <location>
        <position position="70"/>
    </location>
    <ligand>
        <name>Mg(2+)</name>
        <dbReference type="ChEBI" id="CHEBI:18420"/>
    </ligand>
</feature>
<evidence type="ECO:0000256" key="11">
    <source>
        <dbReference type="HAMAP-Rule" id="MF_01227"/>
    </source>
</evidence>
<feature type="active site" description="Nucleophile; for glutamine hydrolysis" evidence="11">
    <location>
        <position position="384"/>
    </location>
</feature>
<feature type="binding site" evidence="11">
    <location>
        <position position="138"/>
    </location>
    <ligand>
        <name>Mg(2+)</name>
        <dbReference type="ChEBI" id="CHEBI:18420"/>
    </ligand>
</feature>
<feature type="active site" evidence="11">
    <location>
        <position position="541"/>
    </location>
</feature>
<feature type="binding site" evidence="11">
    <location>
        <position position="12"/>
    </location>
    <ligand>
        <name>CTP</name>
        <dbReference type="ChEBI" id="CHEBI:37563"/>
        <note>allosteric inhibitor</note>
    </ligand>
</feature>
<evidence type="ECO:0000256" key="3">
    <source>
        <dbReference type="ARBA" id="ARBA00022598"/>
    </source>
</evidence>
<keyword evidence="4 11" id="KW-0479">Metal-binding</keyword>
<comment type="catalytic activity">
    <reaction evidence="11">
        <text>L-glutamine + H2O = L-glutamate + NH4(+)</text>
        <dbReference type="Rhea" id="RHEA:15889"/>
        <dbReference type="ChEBI" id="CHEBI:15377"/>
        <dbReference type="ChEBI" id="CHEBI:28938"/>
        <dbReference type="ChEBI" id="CHEBI:29985"/>
        <dbReference type="ChEBI" id="CHEBI:58359"/>
    </reaction>
</comment>
<dbReference type="GO" id="GO:0005524">
    <property type="term" value="F:ATP binding"/>
    <property type="evidence" value="ECO:0007669"/>
    <property type="project" value="UniProtKB-KW"/>
</dbReference>
<feature type="domain" description="Glutamine amidotransferase" evidence="12">
    <location>
        <begin position="305"/>
        <end position="558"/>
    </location>
</feature>
<comment type="miscellaneous">
    <text evidence="11">CTPSs have evolved a hybrid strategy for distinguishing between UTP and CTP. The overlapping regions of the product feedback inhibitory and substrate sites recognize a common feature in both compounds, the triphosphate moiety. To differentiate isosteric substrate and product pyrimidine rings, an additional pocket far from the expected kinase/ligase catalytic site, specifically recognizes the cytosine and ribose portions of the product inhibitor.</text>
</comment>
<dbReference type="GO" id="GO:0003883">
    <property type="term" value="F:CTP synthase activity"/>
    <property type="evidence" value="ECO:0007669"/>
    <property type="project" value="UniProtKB-UniRule"/>
</dbReference>
<comment type="caution">
    <text evidence="11">Lacks conserved residue(s) required for the propagation of feature annotation.</text>
</comment>
<keyword evidence="5 11" id="KW-0547">Nucleotide-binding</keyword>
<evidence type="ECO:0000256" key="9">
    <source>
        <dbReference type="ARBA" id="ARBA00022975"/>
    </source>
</evidence>
<evidence type="ECO:0000256" key="1">
    <source>
        <dbReference type="ARBA" id="ARBA00005171"/>
    </source>
</evidence>
<feature type="binding site" evidence="11">
    <location>
        <position position="239"/>
    </location>
    <ligand>
        <name>ATP</name>
        <dbReference type="ChEBI" id="CHEBI:30616"/>
    </ligand>
</feature>
<dbReference type="PANTHER" id="PTHR11550">
    <property type="entry name" value="CTP SYNTHASE"/>
    <property type="match status" value="1"/>
</dbReference>
<dbReference type="NCBIfam" id="TIGR00337">
    <property type="entry name" value="PyrG"/>
    <property type="match status" value="1"/>
</dbReference>
<dbReference type="Pfam" id="PF06418">
    <property type="entry name" value="CTP_synth_N"/>
    <property type="match status" value="1"/>
</dbReference>
<dbReference type="GO" id="GO:0044210">
    <property type="term" value="P:'de novo' CTP biosynthetic process"/>
    <property type="evidence" value="ECO:0007669"/>
    <property type="project" value="UniProtKB-UniRule"/>
</dbReference>
<dbReference type="AlphaFoldDB" id="A0A7C0ZJ24"/>
<dbReference type="PROSITE" id="PS51273">
    <property type="entry name" value="GATASE_TYPE_1"/>
    <property type="match status" value="1"/>
</dbReference>
<keyword evidence="9 11" id="KW-0665">Pyrimidine biosynthesis</keyword>
<reference evidence="14" key="1">
    <citation type="journal article" date="2020" name="mSystems">
        <title>Genome- and Community-Level Interaction Insights into Carbon Utilization and Element Cycling Functions of Hydrothermarchaeota in Hydrothermal Sediment.</title>
        <authorList>
            <person name="Zhou Z."/>
            <person name="Liu Y."/>
            <person name="Xu W."/>
            <person name="Pan J."/>
            <person name="Luo Z.H."/>
            <person name="Li M."/>
        </authorList>
    </citation>
    <scope>NUCLEOTIDE SEQUENCE [LARGE SCALE GENOMIC DNA]</scope>
    <source>
        <strain evidence="14">HyVt-102</strain>
    </source>
</reference>
<evidence type="ECO:0000259" key="12">
    <source>
        <dbReference type="Pfam" id="PF00117"/>
    </source>
</evidence>
<keyword evidence="6 11" id="KW-0067">ATP-binding</keyword>
<dbReference type="SUPFAM" id="SSF52540">
    <property type="entry name" value="P-loop containing nucleoside triphosphate hydrolases"/>
    <property type="match status" value="1"/>
</dbReference>
<comment type="similarity">
    <text evidence="2 11">Belongs to the CTP synthase family.</text>
</comment>
<dbReference type="CDD" id="cd01746">
    <property type="entry name" value="GATase1_CTP_Synthase"/>
    <property type="match status" value="1"/>
</dbReference>